<dbReference type="EC" id="3.4.21.89" evidence="5"/>
<keyword evidence="6" id="KW-0150">Chloroplast</keyword>
<dbReference type="InterPro" id="IPR019758">
    <property type="entry name" value="Pept_S26A_signal_pept_1_CS"/>
</dbReference>
<evidence type="ECO:0000256" key="3">
    <source>
        <dbReference type="ARBA" id="ARBA00004370"/>
    </source>
</evidence>
<keyword evidence="10" id="KW-0809">Transit peptide</keyword>
<evidence type="ECO:0000313" key="14">
    <source>
        <dbReference type="EMBL" id="RZC52027.1"/>
    </source>
</evidence>
<dbReference type="CDD" id="cd06530">
    <property type="entry name" value="S26_SPase_I"/>
    <property type="match status" value="1"/>
</dbReference>
<dbReference type="GO" id="GO:0009535">
    <property type="term" value="C:chloroplast thylakoid membrane"/>
    <property type="evidence" value="ECO:0007669"/>
    <property type="project" value="TreeGrafter"/>
</dbReference>
<keyword evidence="8" id="KW-0645">Protease</keyword>
<evidence type="ECO:0000256" key="11">
    <source>
        <dbReference type="ARBA" id="ARBA00023136"/>
    </source>
</evidence>
<evidence type="ECO:0000259" key="13">
    <source>
        <dbReference type="Pfam" id="PF10502"/>
    </source>
</evidence>
<dbReference type="Pfam" id="PF10502">
    <property type="entry name" value="Peptidase_S26"/>
    <property type="match status" value="1"/>
</dbReference>
<comment type="similarity">
    <text evidence="4">Belongs to the peptidase S26 family.</text>
</comment>
<dbReference type="PANTHER" id="PTHR43390:SF2">
    <property type="entry name" value="THYLAKOIDAL PROCESSING PEPTIDASE 2, CHLOROPLASTIC-RELATED"/>
    <property type="match status" value="1"/>
</dbReference>
<keyword evidence="11" id="KW-0472">Membrane</keyword>
<keyword evidence="9" id="KW-0378">Hydrolase</keyword>
<proteinExistence type="inferred from homology"/>
<dbReference type="PROSITE" id="PS00501">
    <property type="entry name" value="SPASE_I_1"/>
    <property type="match status" value="1"/>
</dbReference>
<evidence type="ECO:0000256" key="10">
    <source>
        <dbReference type="ARBA" id="ARBA00022946"/>
    </source>
</evidence>
<dbReference type="InterPro" id="IPR036286">
    <property type="entry name" value="LexA/Signal_pep-like_sf"/>
</dbReference>
<dbReference type="GO" id="GO:0010027">
    <property type="term" value="P:thylakoid membrane organization"/>
    <property type="evidence" value="ECO:0007669"/>
    <property type="project" value="TreeGrafter"/>
</dbReference>
<sequence>MAIRMTVSYSGYLAQNLASSAGIRTGGNCRLFHELFGKSRNLIPNPKPDVDSSKNLQSDFAKFKYRNLPKKPVSMYSSLAGDLSGCSEFESPLIVGMISMMKSSISGSAGVGILGVSSNSSSAMLGFSGGSSSSLLSFIQGTTKKFFPSNEGLVKKEGLAIVDEVDDKGGTNTIVDAIASEITSDYKDMRFAREVCGKTMENNKWYGKLENFWAEDVKAIFTALSVNLLFRSCMAEPRSIPSLSMYPTLDIGDRILAEKVSYLFKKPEVADIVIFKAPPAVLLDKVFTSSDVFIKRIVALEGDYVEVHDGRLLLNGVIQDEDFILEPIAYEMDLVVVGFIALLTIDTFPLFVQYVPRGYVFVLGDNRNNSYDSHNWGPLPIKNILGRSILRYWPPARICNTVYEAPTEKSYVAVS</sequence>
<name>A0A4Y7ITL9_PAPSO</name>
<dbReference type="InterPro" id="IPR019756">
    <property type="entry name" value="Pept_S26A_signal_pept_1_Ser-AS"/>
</dbReference>
<dbReference type="Gene3D" id="2.10.109.10">
    <property type="entry name" value="Umud Fragment, subunit A"/>
    <property type="match status" value="1"/>
</dbReference>
<dbReference type="GO" id="GO:0004252">
    <property type="term" value="F:serine-type endopeptidase activity"/>
    <property type="evidence" value="ECO:0007669"/>
    <property type="project" value="InterPro"/>
</dbReference>
<gene>
    <name evidence="14" type="ORF">C5167_020447</name>
</gene>
<dbReference type="STRING" id="3469.A0A4Y7ITL9"/>
<evidence type="ECO:0000256" key="2">
    <source>
        <dbReference type="ARBA" id="ARBA00004229"/>
    </source>
</evidence>
<dbReference type="PANTHER" id="PTHR43390">
    <property type="entry name" value="SIGNAL PEPTIDASE I"/>
    <property type="match status" value="1"/>
</dbReference>
<feature type="active site" evidence="12">
    <location>
        <position position="244"/>
    </location>
</feature>
<dbReference type="Proteomes" id="UP000316621">
    <property type="component" value="Chromosome 2"/>
</dbReference>
<keyword evidence="7" id="KW-0934">Plastid</keyword>
<protein>
    <recommendedName>
        <fullName evidence="5">signal peptidase I</fullName>
        <ecNumber evidence="5">3.4.21.89</ecNumber>
    </recommendedName>
</protein>
<dbReference type="SUPFAM" id="SSF51306">
    <property type="entry name" value="LexA/Signal peptidase"/>
    <property type="match status" value="1"/>
</dbReference>
<dbReference type="Gramene" id="RZC52027">
    <property type="protein sequence ID" value="RZC52027"/>
    <property type="gene ID" value="C5167_020447"/>
</dbReference>
<organism evidence="14 15">
    <name type="scientific">Papaver somniferum</name>
    <name type="common">Opium poppy</name>
    <dbReference type="NCBI Taxonomy" id="3469"/>
    <lineage>
        <taxon>Eukaryota</taxon>
        <taxon>Viridiplantae</taxon>
        <taxon>Streptophyta</taxon>
        <taxon>Embryophyta</taxon>
        <taxon>Tracheophyta</taxon>
        <taxon>Spermatophyta</taxon>
        <taxon>Magnoliopsida</taxon>
        <taxon>Ranunculales</taxon>
        <taxon>Papaveraceae</taxon>
        <taxon>Papaveroideae</taxon>
        <taxon>Papaver</taxon>
    </lineage>
</organism>
<comment type="subcellular location">
    <subcellularLocation>
        <location evidence="3">Membrane</location>
    </subcellularLocation>
    <subcellularLocation>
        <location evidence="2">Plastid</location>
        <location evidence="2">Chloroplast</location>
    </subcellularLocation>
</comment>
<evidence type="ECO:0000256" key="7">
    <source>
        <dbReference type="ARBA" id="ARBA00022640"/>
    </source>
</evidence>
<evidence type="ECO:0000256" key="6">
    <source>
        <dbReference type="ARBA" id="ARBA00022528"/>
    </source>
</evidence>
<feature type="domain" description="Peptidase S26" evidence="13">
    <location>
        <begin position="215"/>
        <end position="393"/>
    </location>
</feature>
<evidence type="ECO:0000256" key="1">
    <source>
        <dbReference type="ARBA" id="ARBA00000677"/>
    </source>
</evidence>
<feature type="active site" evidence="12">
    <location>
        <position position="295"/>
    </location>
</feature>
<dbReference type="PROSITE" id="PS00761">
    <property type="entry name" value="SPASE_I_3"/>
    <property type="match status" value="1"/>
</dbReference>
<evidence type="ECO:0000256" key="5">
    <source>
        <dbReference type="ARBA" id="ARBA00013208"/>
    </source>
</evidence>
<evidence type="ECO:0000256" key="8">
    <source>
        <dbReference type="ARBA" id="ARBA00022670"/>
    </source>
</evidence>
<dbReference type="GO" id="GO:0009003">
    <property type="term" value="F:signal peptidase activity"/>
    <property type="evidence" value="ECO:0007669"/>
    <property type="project" value="UniProtKB-EC"/>
</dbReference>
<accession>A0A4Y7ITL9</accession>
<dbReference type="FunFam" id="2.10.109.10:FF:000012">
    <property type="entry name" value="Peptidase/ serine-type peptidase"/>
    <property type="match status" value="1"/>
</dbReference>
<dbReference type="NCBIfam" id="TIGR02227">
    <property type="entry name" value="sigpep_I_bact"/>
    <property type="match status" value="1"/>
</dbReference>
<dbReference type="InterPro" id="IPR019533">
    <property type="entry name" value="Peptidase_S26"/>
</dbReference>
<dbReference type="AlphaFoldDB" id="A0A4Y7ITL9"/>
<reference evidence="14 15" key="1">
    <citation type="journal article" date="2018" name="Science">
        <title>The opium poppy genome and morphinan production.</title>
        <authorList>
            <person name="Guo L."/>
            <person name="Winzer T."/>
            <person name="Yang X."/>
            <person name="Li Y."/>
            <person name="Ning Z."/>
            <person name="He Z."/>
            <person name="Teodor R."/>
            <person name="Lu Y."/>
            <person name="Bowser T.A."/>
            <person name="Graham I.A."/>
            <person name="Ye K."/>
        </authorList>
    </citation>
    <scope>NUCLEOTIDE SEQUENCE [LARGE SCALE GENOMIC DNA]</scope>
    <source>
        <strain evidence="15">cv. HN1</strain>
        <tissue evidence="14">Leaves</tissue>
    </source>
</reference>
<dbReference type="GO" id="GO:0006465">
    <property type="term" value="P:signal peptide processing"/>
    <property type="evidence" value="ECO:0007669"/>
    <property type="project" value="InterPro"/>
</dbReference>
<dbReference type="PRINTS" id="PR00727">
    <property type="entry name" value="LEADERPTASE"/>
</dbReference>
<keyword evidence="15" id="KW-1185">Reference proteome</keyword>
<comment type="catalytic activity">
    <reaction evidence="1">
        <text>Cleavage of hydrophobic, N-terminal signal or leader sequences from secreted and periplasmic proteins.</text>
        <dbReference type="EC" id="3.4.21.89"/>
    </reaction>
</comment>
<evidence type="ECO:0000256" key="12">
    <source>
        <dbReference type="PIRSR" id="PIRSR600223-1"/>
    </source>
</evidence>
<evidence type="ECO:0000256" key="9">
    <source>
        <dbReference type="ARBA" id="ARBA00022801"/>
    </source>
</evidence>
<dbReference type="InterPro" id="IPR000223">
    <property type="entry name" value="Pept_S26A_signal_pept_1"/>
</dbReference>
<dbReference type="OrthoDB" id="308440at2759"/>
<evidence type="ECO:0000313" key="15">
    <source>
        <dbReference type="Proteomes" id="UP000316621"/>
    </source>
</evidence>
<evidence type="ECO:0000256" key="4">
    <source>
        <dbReference type="ARBA" id="ARBA00009370"/>
    </source>
</evidence>
<dbReference type="EMBL" id="CM010716">
    <property type="protein sequence ID" value="RZC52027.1"/>
    <property type="molecule type" value="Genomic_DNA"/>
</dbReference>